<dbReference type="GO" id="GO:0003700">
    <property type="term" value="F:DNA-binding transcription factor activity"/>
    <property type="evidence" value="ECO:0007669"/>
    <property type="project" value="InterPro"/>
</dbReference>
<dbReference type="InterPro" id="IPR036390">
    <property type="entry name" value="WH_DNA-bd_sf"/>
</dbReference>
<dbReference type="Pfam" id="PF07702">
    <property type="entry name" value="UTRA"/>
    <property type="match status" value="1"/>
</dbReference>
<dbReference type="SMART" id="SM00866">
    <property type="entry name" value="UTRA"/>
    <property type="match status" value="1"/>
</dbReference>
<name>A0A7J0CP61_STRMI</name>
<dbReference type="Gene3D" id="3.40.1410.10">
    <property type="entry name" value="Chorismate lyase-like"/>
    <property type="match status" value="1"/>
</dbReference>
<dbReference type="PANTHER" id="PTHR44846">
    <property type="entry name" value="MANNOSYL-D-GLYCERATE TRANSPORT/METABOLISM SYSTEM REPRESSOR MNGR-RELATED"/>
    <property type="match status" value="1"/>
</dbReference>
<dbReference type="Gene3D" id="1.10.10.10">
    <property type="entry name" value="Winged helix-like DNA-binding domain superfamily/Winged helix DNA-binding domain"/>
    <property type="match status" value="1"/>
</dbReference>
<evidence type="ECO:0000313" key="5">
    <source>
        <dbReference type="EMBL" id="GFN03704.1"/>
    </source>
</evidence>
<dbReference type="Proteomes" id="UP000498740">
    <property type="component" value="Unassembled WGS sequence"/>
</dbReference>
<dbReference type="GO" id="GO:0003677">
    <property type="term" value="F:DNA binding"/>
    <property type="evidence" value="ECO:0007669"/>
    <property type="project" value="UniProtKB-KW"/>
</dbReference>
<evidence type="ECO:0000256" key="2">
    <source>
        <dbReference type="ARBA" id="ARBA00023125"/>
    </source>
</evidence>
<dbReference type="PROSITE" id="PS50949">
    <property type="entry name" value="HTH_GNTR"/>
    <property type="match status" value="1"/>
</dbReference>
<dbReference type="InterPro" id="IPR036388">
    <property type="entry name" value="WH-like_DNA-bd_sf"/>
</dbReference>
<keyword evidence="1" id="KW-0805">Transcription regulation</keyword>
<evidence type="ECO:0000256" key="1">
    <source>
        <dbReference type="ARBA" id="ARBA00023015"/>
    </source>
</evidence>
<keyword evidence="2" id="KW-0238">DNA-binding</keyword>
<organism evidence="5 6">
    <name type="scientific">Streptomyces microflavus</name>
    <name type="common">Streptomyces lipmanii</name>
    <dbReference type="NCBI Taxonomy" id="1919"/>
    <lineage>
        <taxon>Bacteria</taxon>
        <taxon>Bacillati</taxon>
        <taxon>Actinomycetota</taxon>
        <taxon>Actinomycetes</taxon>
        <taxon>Kitasatosporales</taxon>
        <taxon>Streptomycetaceae</taxon>
        <taxon>Streptomyces</taxon>
    </lineage>
</organism>
<reference evidence="5 6" key="1">
    <citation type="submission" date="2020-05" db="EMBL/GenBank/DDBJ databases">
        <title>Whole genome shotgun sequence of Streptomyces microflavus NBRC 13062.</title>
        <authorList>
            <person name="Komaki H."/>
            <person name="Tamura T."/>
        </authorList>
    </citation>
    <scope>NUCLEOTIDE SEQUENCE [LARGE SCALE GENOMIC DNA]</scope>
    <source>
        <strain evidence="5 6">NBRC 13062</strain>
    </source>
</reference>
<dbReference type="SUPFAM" id="SSF46785">
    <property type="entry name" value="Winged helix' DNA-binding domain"/>
    <property type="match status" value="1"/>
</dbReference>
<keyword evidence="3" id="KW-0804">Transcription</keyword>
<comment type="caution">
    <text evidence="5">The sequence shown here is derived from an EMBL/GenBank/DDBJ whole genome shotgun (WGS) entry which is preliminary data.</text>
</comment>
<protein>
    <submittedName>
        <fullName evidence="5">GntR family transcriptional regulator</fullName>
    </submittedName>
</protein>
<dbReference type="InterPro" id="IPR000524">
    <property type="entry name" value="Tscrpt_reg_HTH_GntR"/>
</dbReference>
<accession>A0A7J0CP61</accession>
<dbReference type="InterPro" id="IPR050679">
    <property type="entry name" value="Bact_HTH_transcr_reg"/>
</dbReference>
<proteinExistence type="predicted"/>
<dbReference type="SMART" id="SM00345">
    <property type="entry name" value="HTH_GNTR"/>
    <property type="match status" value="1"/>
</dbReference>
<dbReference type="PRINTS" id="PR00035">
    <property type="entry name" value="HTHGNTR"/>
</dbReference>
<sequence length="276" mass="30601">MSGRTVTEERTCTQRILRMDGRGGRVGATRYREIAESLRHAIRTGTYPLGSRLPSESDLSARWEVSRGTVRQAVALLASEGLIGSRQGARRVVLRQERRQSFQQLNSFAQWAQAMGCEVASRILTRTVRTATDEEAGRLDAEPGSEVLYVLRLRWLDGEPVMVERTVYAGWVAPAVLELPEDCVSIMDSIAERADIVAHYGEHLIDAVAAGSEDARLLRVRRASPLLRQRHLTYTAAGRAIEWTDDRYRAGSVVFNVMNSAGAAPLERRAGPDVRG</sequence>
<dbReference type="InterPro" id="IPR028978">
    <property type="entry name" value="Chorismate_lyase_/UTRA_dom_sf"/>
</dbReference>
<dbReference type="EMBL" id="BLWD01000001">
    <property type="protein sequence ID" value="GFN03704.1"/>
    <property type="molecule type" value="Genomic_DNA"/>
</dbReference>
<gene>
    <name evidence="5" type="ORF">Smic_22600</name>
</gene>
<dbReference type="CDD" id="cd07377">
    <property type="entry name" value="WHTH_GntR"/>
    <property type="match status" value="1"/>
</dbReference>
<dbReference type="AlphaFoldDB" id="A0A7J0CP61"/>
<evidence type="ECO:0000256" key="3">
    <source>
        <dbReference type="ARBA" id="ARBA00023163"/>
    </source>
</evidence>
<evidence type="ECO:0000259" key="4">
    <source>
        <dbReference type="PROSITE" id="PS50949"/>
    </source>
</evidence>
<evidence type="ECO:0000313" key="6">
    <source>
        <dbReference type="Proteomes" id="UP000498740"/>
    </source>
</evidence>
<dbReference type="Pfam" id="PF00392">
    <property type="entry name" value="GntR"/>
    <property type="match status" value="1"/>
</dbReference>
<feature type="domain" description="HTH gntR-type" evidence="4">
    <location>
        <begin position="28"/>
        <end position="96"/>
    </location>
</feature>
<dbReference type="SUPFAM" id="SSF64288">
    <property type="entry name" value="Chorismate lyase-like"/>
    <property type="match status" value="1"/>
</dbReference>
<dbReference type="InterPro" id="IPR011663">
    <property type="entry name" value="UTRA"/>
</dbReference>